<dbReference type="SUPFAM" id="SSF49879">
    <property type="entry name" value="SMAD/FHA domain"/>
    <property type="match status" value="1"/>
</dbReference>
<dbReference type="AlphaFoldDB" id="A0A518KER9"/>
<dbReference type="Proteomes" id="UP000316426">
    <property type="component" value="Chromosome"/>
</dbReference>
<dbReference type="InterPro" id="IPR008984">
    <property type="entry name" value="SMAD_FHA_dom_sf"/>
</dbReference>
<evidence type="ECO:0000256" key="1">
    <source>
        <dbReference type="SAM" id="MobiDB-lite"/>
    </source>
</evidence>
<dbReference type="CDD" id="cd00060">
    <property type="entry name" value="FHA"/>
    <property type="match status" value="1"/>
</dbReference>
<dbReference type="InterPro" id="IPR000253">
    <property type="entry name" value="FHA_dom"/>
</dbReference>
<dbReference type="KEGG" id="bmei:Spa11_45210"/>
<feature type="region of interest" description="Disordered" evidence="1">
    <location>
        <begin position="33"/>
        <end position="61"/>
    </location>
</feature>
<dbReference type="EMBL" id="CP036349">
    <property type="protein sequence ID" value="QDV76291.1"/>
    <property type="molecule type" value="Genomic_DNA"/>
</dbReference>
<organism evidence="3 4">
    <name type="scientific">Botrimarina mediterranea</name>
    <dbReference type="NCBI Taxonomy" id="2528022"/>
    <lineage>
        <taxon>Bacteria</taxon>
        <taxon>Pseudomonadati</taxon>
        <taxon>Planctomycetota</taxon>
        <taxon>Planctomycetia</taxon>
        <taxon>Pirellulales</taxon>
        <taxon>Lacipirellulaceae</taxon>
        <taxon>Botrimarina</taxon>
    </lineage>
</organism>
<name>A0A518KER9_9BACT</name>
<protein>
    <recommendedName>
        <fullName evidence="2">FHA domain-containing protein</fullName>
    </recommendedName>
</protein>
<dbReference type="Gene3D" id="2.60.200.20">
    <property type="match status" value="1"/>
</dbReference>
<evidence type="ECO:0000313" key="4">
    <source>
        <dbReference type="Proteomes" id="UP000316426"/>
    </source>
</evidence>
<reference evidence="3 4" key="1">
    <citation type="submission" date="2019-02" db="EMBL/GenBank/DDBJ databases">
        <title>Deep-cultivation of Planctomycetes and their phenomic and genomic characterization uncovers novel biology.</title>
        <authorList>
            <person name="Wiegand S."/>
            <person name="Jogler M."/>
            <person name="Boedeker C."/>
            <person name="Pinto D."/>
            <person name="Vollmers J."/>
            <person name="Rivas-Marin E."/>
            <person name="Kohn T."/>
            <person name="Peeters S.H."/>
            <person name="Heuer A."/>
            <person name="Rast P."/>
            <person name="Oberbeckmann S."/>
            <person name="Bunk B."/>
            <person name="Jeske O."/>
            <person name="Meyerdierks A."/>
            <person name="Storesund J.E."/>
            <person name="Kallscheuer N."/>
            <person name="Luecker S."/>
            <person name="Lage O.M."/>
            <person name="Pohl T."/>
            <person name="Merkel B.J."/>
            <person name="Hornburger P."/>
            <person name="Mueller R.-W."/>
            <person name="Bruemmer F."/>
            <person name="Labrenz M."/>
            <person name="Spormann A.M."/>
            <person name="Op den Camp H."/>
            <person name="Overmann J."/>
            <person name="Amann R."/>
            <person name="Jetten M.S.M."/>
            <person name="Mascher T."/>
            <person name="Medema M.H."/>
            <person name="Devos D.P."/>
            <person name="Kaster A.-K."/>
            <person name="Ovreas L."/>
            <person name="Rohde M."/>
            <person name="Galperin M.Y."/>
            <person name="Jogler C."/>
        </authorList>
    </citation>
    <scope>NUCLEOTIDE SEQUENCE [LARGE SCALE GENOMIC DNA]</scope>
    <source>
        <strain evidence="3 4">Spa11</strain>
    </source>
</reference>
<sequence>MPLAPDETPTQWYAGPSARPSSSVAAISLRLRDTTRAGGAPEDQTVKGFPSGQPSDASRRDQQMLWVDGVGGYLVTLAEQLVIGQPGVGSSDGPDLPILADLSRRHARLARTGGRYVLTPYGPANLNGKKLDGPAVVEDGAVIELGSVALRLRRPHALSASAILTIESGHRSVPAADAILLMAESCVLGPKPHSHIRCPDWRDEAILFRGPGGLVCRSSGALVVDGRPADGAVPVSPGHRIEGQDFALSVEPVQEA</sequence>
<proteinExistence type="predicted"/>
<gene>
    <name evidence="3" type="ORF">Spa11_45210</name>
</gene>
<evidence type="ECO:0000259" key="2">
    <source>
        <dbReference type="Pfam" id="PF00498"/>
    </source>
</evidence>
<dbReference type="RefSeq" id="WP_145116743.1">
    <property type="nucleotide sequence ID" value="NZ_CP036349.1"/>
</dbReference>
<keyword evidence="4" id="KW-1185">Reference proteome</keyword>
<accession>A0A518KER9</accession>
<dbReference type="Pfam" id="PF00498">
    <property type="entry name" value="FHA"/>
    <property type="match status" value="1"/>
</dbReference>
<evidence type="ECO:0000313" key="3">
    <source>
        <dbReference type="EMBL" id="QDV76291.1"/>
    </source>
</evidence>
<feature type="domain" description="FHA" evidence="2">
    <location>
        <begin position="101"/>
        <end position="146"/>
    </location>
</feature>
<feature type="region of interest" description="Disordered" evidence="1">
    <location>
        <begin position="1"/>
        <end position="20"/>
    </location>
</feature>